<dbReference type="Proteomes" id="UP000695007">
    <property type="component" value="Unplaced"/>
</dbReference>
<dbReference type="GO" id="GO:0062129">
    <property type="term" value="C:chitin-based extracellular matrix"/>
    <property type="evidence" value="ECO:0007669"/>
    <property type="project" value="TreeGrafter"/>
</dbReference>
<dbReference type="Pfam" id="PF00379">
    <property type="entry name" value="Chitin_bind_4"/>
    <property type="match status" value="1"/>
</dbReference>
<dbReference type="InterPro" id="IPR050468">
    <property type="entry name" value="Cuticle_Struct_Prot"/>
</dbReference>
<keyword evidence="3" id="KW-0732">Signal</keyword>
<evidence type="ECO:0000256" key="3">
    <source>
        <dbReference type="SAM" id="SignalP"/>
    </source>
</evidence>
<reference evidence="5" key="1">
    <citation type="submission" date="2025-08" db="UniProtKB">
        <authorList>
            <consortium name="RefSeq"/>
        </authorList>
    </citation>
    <scope>IDENTIFICATION</scope>
</reference>
<dbReference type="AlphaFoldDB" id="A0AAJ6YLJ0"/>
<organism evidence="4 5">
    <name type="scientific">Ceratosolen solmsi marchali</name>
    <dbReference type="NCBI Taxonomy" id="326594"/>
    <lineage>
        <taxon>Eukaryota</taxon>
        <taxon>Metazoa</taxon>
        <taxon>Ecdysozoa</taxon>
        <taxon>Arthropoda</taxon>
        <taxon>Hexapoda</taxon>
        <taxon>Insecta</taxon>
        <taxon>Pterygota</taxon>
        <taxon>Neoptera</taxon>
        <taxon>Endopterygota</taxon>
        <taxon>Hymenoptera</taxon>
        <taxon>Apocrita</taxon>
        <taxon>Proctotrupomorpha</taxon>
        <taxon>Chalcidoidea</taxon>
        <taxon>Agaonidae</taxon>
        <taxon>Agaoninae</taxon>
        <taxon>Ceratosolen</taxon>
    </lineage>
</organism>
<sequence>MKIMVILVLLFIFLSVIYAQSLYNPHPRYNSNYYGRRYAILRQNHEQNVDGSYLYSYDTENGISVSEQGRSSKKGHQVEVVQGQYSYTAPDGSPILVTYVADENGFQARGAHLPTPPPIPVAIQRALAYNAAHPEEDHYRAASYSKSSY</sequence>
<dbReference type="RefSeq" id="XP_011500245.1">
    <property type="nucleotide sequence ID" value="XM_011501943.1"/>
</dbReference>
<dbReference type="InterPro" id="IPR031311">
    <property type="entry name" value="CHIT_BIND_RR_consensus"/>
</dbReference>
<gene>
    <name evidence="5" type="primary">LOC105364080</name>
</gene>
<feature type="signal peptide" evidence="3">
    <location>
        <begin position="1"/>
        <end position="19"/>
    </location>
</feature>
<keyword evidence="1 2" id="KW-0193">Cuticle</keyword>
<evidence type="ECO:0000256" key="2">
    <source>
        <dbReference type="PROSITE-ProRule" id="PRU00497"/>
    </source>
</evidence>
<keyword evidence="4" id="KW-1185">Reference proteome</keyword>
<accession>A0AAJ6YLJ0</accession>
<dbReference type="PANTHER" id="PTHR10380:SF238">
    <property type="entry name" value="CUTICULAR PROTEIN 65EA-RELATED"/>
    <property type="match status" value="1"/>
</dbReference>
<evidence type="ECO:0000256" key="1">
    <source>
        <dbReference type="ARBA" id="ARBA00022460"/>
    </source>
</evidence>
<evidence type="ECO:0000313" key="5">
    <source>
        <dbReference type="RefSeq" id="XP_011500245.1"/>
    </source>
</evidence>
<name>A0AAJ6YLJ0_9HYME</name>
<dbReference type="InterPro" id="IPR000618">
    <property type="entry name" value="Insect_cuticle"/>
</dbReference>
<protein>
    <submittedName>
        <fullName evidence="5">Endocuticle structural glycoprotein SgAbd-2-like</fullName>
    </submittedName>
</protein>
<evidence type="ECO:0000313" key="4">
    <source>
        <dbReference type="Proteomes" id="UP000695007"/>
    </source>
</evidence>
<dbReference type="PRINTS" id="PR00947">
    <property type="entry name" value="CUTICLE"/>
</dbReference>
<dbReference type="GO" id="GO:0008010">
    <property type="term" value="F:structural constituent of chitin-based larval cuticle"/>
    <property type="evidence" value="ECO:0007669"/>
    <property type="project" value="TreeGrafter"/>
</dbReference>
<feature type="chain" id="PRO_5042500127" evidence="3">
    <location>
        <begin position="20"/>
        <end position="149"/>
    </location>
</feature>
<proteinExistence type="predicted"/>
<dbReference type="KEGG" id="csol:105364080"/>
<dbReference type="GeneID" id="105364080"/>
<dbReference type="PROSITE" id="PS00233">
    <property type="entry name" value="CHIT_BIND_RR_1"/>
    <property type="match status" value="1"/>
</dbReference>
<dbReference type="PANTHER" id="PTHR10380">
    <property type="entry name" value="CUTICLE PROTEIN"/>
    <property type="match status" value="1"/>
</dbReference>
<dbReference type="PROSITE" id="PS51155">
    <property type="entry name" value="CHIT_BIND_RR_2"/>
    <property type="match status" value="1"/>
</dbReference>